<accession>A0A0S4J0W4</accession>
<dbReference type="InterPro" id="IPR031100">
    <property type="entry name" value="LOG_fam"/>
</dbReference>
<evidence type="ECO:0008006" key="3">
    <source>
        <dbReference type="Google" id="ProtNLM"/>
    </source>
</evidence>
<dbReference type="EMBL" id="CYKH01000851">
    <property type="protein sequence ID" value="CUG51279.1"/>
    <property type="molecule type" value="Genomic_DNA"/>
</dbReference>
<dbReference type="PANTHER" id="PTHR43393">
    <property type="entry name" value="CYTOKININ RIBOSIDE 5'-MONOPHOSPHATE PHOSPHORIBOHYDROLASE"/>
    <property type="match status" value="1"/>
</dbReference>
<dbReference type="GO" id="GO:0005829">
    <property type="term" value="C:cytosol"/>
    <property type="evidence" value="ECO:0007669"/>
    <property type="project" value="TreeGrafter"/>
</dbReference>
<dbReference type="PANTHER" id="PTHR43393:SF3">
    <property type="entry name" value="LYSINE DECARBOXYLASE-LIKE PROTEIN"/>
    <property type="match status" value="1"/>
</dbReference>
<dbReference type="VEuPathDB" id="TriTrypDB:BSAL_80440"/>
<organism evidence="1 2">
    <name type="scientific">Bodo saltans</name>
    <name type="common">Flagellated protozoan</name>
    <dbReference type="NCBI Taxonomy" id="75058"/>
    <lineage>
        <taxon>Eukaryota</taxon>
        <taxon>Discoba</taxon>
        <taxon>Euglenozoa</taxon>
        <taxon>Kinetoplastea</taxon>
        <taxon>Metakinetoplastina</taxon>
        <taxon>Eubodonida</taxon>
        <taxon>Bodonidae</taxon>
        <taxon>Bodo</taxon>
    </lineage>
</organism>
<dbReference type="Pfam" id="PF03641">
    <property type="entry name" value="Lysine_decarbox"/>
    <property type="match status" value="1"/>
</dbReference>
<dbReference type="AlphaFoldDB" id="A0A0S4J0W4"/>
<dbReference type="SUPFAM" id="SSF102405">
    <property type="entry name" value="MCP/YpsA-like"/>
    <property type="match status" value="1"/>
</dbReference>
<proteinExistence type="predicted"/>
<sequence>MSLPVTPSIERSAAPKANIVDGKMVTPTPIENTTFVHSPAGRTARLVAEFGEFPYRVAQAGVRGTFLIFGSARAMSHEAFQAQKQSFEKTLASTTDEDVRKHVTGKLAIMKSQEWMCKAYDATEQLAFLLTEWARSAEGQRVGRDMVTKFPEVPAHPNQPLVVCTGGGPGFMEAGNKGAVRANGNSMGVAVTLPFEKHLNPYITPGLNFRMEYFFTRKFWEVYAAKAMICAPGGMGTCDEMFEVLTLMQCGHCPKMPVVLLGEAFWRDCIQFEKFAQYGVISQAEVDALCFTDDPVVAFEFIRKALVEDAQGNSNRSHTPVNA</sequence>
<name>A0A0S4J0W4_BODSA</name>
<reference evidence="2" key="1">
    <citation type="submission" date="2015-09" db="EMBL/GenBank/DDBJ databases">
        <authorList>
            <consortium name="Pathogen Informatics"/>
        </authorList>
    </citation>
    <scope>NUCLEOTIDE SEQUENCE [LARGE SCALE GENOMIC DNA]</scope>
    <source>
        <strain evidence="2">Lake Konstanz</strain>
    </source>
</reference>
<dbReference type="Gene3D" id="3.40.50.450">
    <property type="match status" value="1"/>
</dbReference>
<protein>
    <recommendedName>
        <fullName evidence="3">Lysine decarboxylase-like protein</fullName>
    </recommendedName>
</protein>
<keyword evidence="2" id="KW-1185">Reference proteome</keyword>
<dbReference type="OrthoDB" id="414463at2759"/>
<gene>
    <name evidence="1" type="ORF">BSAL_80440</name>
</gene>
<dbReference type="OMA" id="QQLVYCP"/>
<dbReference type="InterPro" id="IPR052341">
    <property type="entry name" value="LOG_family_nucleotidases"/>
</dbReference>
<evidence type="ECO:0000313" key="1">
    <source>
        <dbReference type="EMBL" id="CUG51279.1"/>
    </source>
</evidence>
<evidence type="ECO:0000313" key="2">
    <source>
        <dbReference type="Proteomes" id="UP000051952"/>
    </source>
</evidence>
<dbReference type="Proteomes" id="UP000051952">
    <property type="component" value="Unassembled WGS sequence"/>
</dbReference>